<dbReference type="EMBL" id="FMWG01000015">
    <property type="protein sequence ID" value="SCZ72669.1"/>
    <property type="molecule type" value="Genomic_DNA"/>
</dbReference>
<evidence type="ECO:0000313" key="4">
    <source>
        <dbReference type="Proteomes" id="UP000198767"/>
    </source>
</evidence>
<proteinExistence type="predicted"/>
<accession>A0A1G5RHE1</accession>
<keyword evidence="2" id="KW-1133">Transmembrane helix</keyword>
<evidence type="ECO:0008006" key="5">
    <source>
        <dbReference type="Google" id="ProtNLM"/>
    </source>
</evidence>
<evidence type="ECO:0000256" key="1">
    <source>
        <dbReference type="SAM" id="MobiDB-lite"/>
    </source>
</evidence>
<dbReference type="STRING" id="1156985.SAMN04488118_1155"/>
<dbReference type="OrthoDB" id="8454448at2"/>
<feature type="region of interest" description="Disordered" evidence="1">
    <location>
        <begin position="78"/>
        <end position="101"/>
    </location>
</feature>
<feature type="transmembrane region" description="Helical" evidence="2">
    <location>
        <begin position="43"/>
        <end position="68"/>
    </location>
</feature>
<gene>
    <name evidence="3" type="ORF">SAMN04488118_1155</name>
</gene>
<feature type="transmembrane region" description="Helical" evidence="2">
    <location>
        <begin position="12"/>
        <end position="31"/>
    </location>
</feature>
<evidence type="ECO:0000313" key="3">
    <source>
        <dbReference type="EMBL" id="SCZ72669.1"/>
    </source>
</evidence>
<organism evidence="3 4">
    <name type="scientific">Epibacterium ulvae</name>
    <dbReference type="NCBI Taxonomy" id="1156985"/>
    <lineage>
        <taxon>Bacteria</taxon>
        <taxon>Pseudomonadati</taxon>
        <taxon>Pseudomonadota</taxon>
        <taxon>Alphaproteobacteria</taxon>
        <taxon>Rhodobacterales</taxon>
        <taxon>Roseobacteraceae</taxon>
        <taxon>Epibacterium</taxon>
    </lineage>
</organism>
<protein>
    <recommendedName>
        <fullName evidence="5">YrhK-like protein</fullName>
    </recommendedName>
</protein>
<dbReference type="Proteomes" id="UP000198767">
    <property type="component" value="Unassembled WGS sequence"/>
</dbReference>
<keyword evidence="4" id="KW-1185">Reference proteome</keyword>
<keyword evidence="2" id="KW-0812">Transmembrane</keyword>
<dbReference type="AlphaFoldDB" id="A0A1G5RHE1"/>
<evidence type="ECO:0000256" key="2">
    <source>
        <dbReference type="SAM" id="Phobius"/>
    </source>
</evidence>
<name>A0A1G5RHE1_9RHOB</name>
<dbReference type="RefSeq" id="WP_090220953.1">
    <property type="nucleotide sequence ID" value="NZ_FMWG01000015.1"/>
</dbReference>
<sequence length="101" mass="11010">MSNRPALKPVLHIIGDLLSAGLCTGMAWLFWTAGVGDWALLRLFAAIFAVGALQPLAKGLYGLLRLILRQRSWARFQRQGAAPKADKLASSEDLSARGMFK</sequence>
<keyword evidence="2" id="KW-0472">Membrane</keyword>
<reference evidence="3 4" key="1">
    <citation type="submission" date="2016-10" db="EMBL/GenBank/DDBJ databases">
        <authorList>
            <person name="de Groot N.N."/>
        </authorList>
    </citation>
    <scope>NUCLEOTIDE SEQUENCE [LARGE SCALE GENOMIC DNA]</scope>
    <source>
        <strain evidence="3 4">U95</strain>
    </source>
</reference>